<dbReference type="RefSeq" id="WP_086107446.1">
    <property type="nucleotide sequence ID" value="NZ_CAWNGD010000001.1"/>
</dbReference>
<dbReference type="SUPFAM" id="SSF69118">
    <property type="entry name" value="AhpD-like"/>
    <property type="match status" value="1"/>
</dbReference>
<proteinExistence type="predicted"/>
<dbReference type="OrthoDB" id="1683318at2"/>
<keyword evidence="3" id="KW-1185">Reference proteome</keyword>
<evidence type="ECO:0000313" key="3">
    <source>
        <dbReference type="Proteomes" id="UP000194350"/>
    </source>
</evidence>
<evidence type="ECO:0000259" key="1">
    <source>
        <dbReference type="Pfam" id="PF02627"/>
    </source>
</evidence>
<gene>
    <name evidence="2" type="ORF">Xvie_00097</name>
</gene>
<protein>
    <recommendedName>
        <fullName evidence="1">Carboxymuconolactone decarboxylase-like domain-containing protein</fullName>
    </recommendedName>
</protein>
<dbReference type="PANTHER" id="PTHR33930:SF2">
    <property type="entry name" value="BLR3452 PROTEIN"/>
    <property type="match status" value="1"/>
</dbReference>
<organism evidence="2 3">
    <name type="scientific">Xenorhabdus vietnamensis</name>
    <dbReference type="NCBI Taxonomy" id="351656"/>
    <lineage>
        <taxon>Bacteria</taxon>
        <taxon>Pseudomonadati</taxon>
        <taxon>Pseudomonadota</taxon>
        <taxon>Gammaproteobacteria</taxon>
        <taxon>Enterobacterales</taxon>
        <taxon>Morganellaceae</taxon>
        <taxon>Xenorhabdus</taxon>
    </lineage>
</organism>
<dbReference type="EMBL" id="MUBJ01000001">
    <property type="protein sequence ID" value="OTA18278.1"/>
    <property type="molecule type" value="Genomic_DNA"/>
</dbReference>
<feature type="domain" description="Carboxymuconolactone decarboxylase-like" evidence="1">
    <location>
        <begin position="26"/>
        <end position="107"/>
    </location>
</feature>
<dbReference type="InterPro" id="IPR003779">
    <property type="entry name" value="CMD-like"/>
</dbReference>
<accession>A0A1Y2SHU6</accession>
<sequence length="118" mass="12936">MSKTQTVNEQINTFSDAICTITHASPDIASAFEKFYTTALSDGELPHKFKELIAITIAIASGSDESLRNHIRSGIERGLTREELVEGIGVVILMKGENAFIYSAKALTIYDLNKNSEL</sequence>
<dbReference type="PANTHER" id="PTHR33930">
    <property type="entry name" value="ALKYL HYDROPEROXIDE REDUCTASE AHPD"/>
    <property type="match status" value="1"/>
</dbReference>
<evidence type="ECO:0000313" key="2">
    <source>
        <dbReference type="EMBL" id="OTA18278.1"/>
    </source>
</evidence>
<name>A0A1Y2SHU6_9GAMM</name>
<comment type="caution">
    <text evidence="2">The sequence shown here is derived from an EMBL/GenBank/DDBJ whole genome shotgun (WGS) entry which is preliminary data.</text>
</comment>
<dbReference type="InterPro" id="IPR029032">
    <property type="entry name" value="AhpD-like"/>
</dbReference>
<dbReference type="Gene3D" id="1.20.1290.10">
    <property type="entry name" value="AhpD-like"/>
    <property type="match status" value="1"/>
</dbReference>
<dbReference type="Pfam" id="PF02627">
    <property type="entry name" value="CMD"/>
    <property type="match status" value="1"/>
</dbReference>
<dbReference type="GO" id="GO:0051920">
    <property type="term" value="F:peroxiredoxin activity"/>
    <property type="evidence" value="ECO:0007669"/>
    <property type="project" value="InterPro"/>
</dbReference>
<dbReference type="STRING" id="351656.Xvie_00097"/>
<reference evidence="2 3" key="1">
    <citation type="submission" date="2016-10" db="EMBL/GenBank/DDBJ databases">
        <title>Systematic genetic and metabolomic analysis of Xenorhabdus and Photorhabdus spp., highlights the requirements for a dual symbiotic and pathogenic life style.</title>
        <authorList>
            <person name="Tobias N.J."/>
            <person name="Wolff H."/>
            <person name="Djahanschiri B."/>
            <person name="Pidot S.J."/>
            <person name="Stinear T.P."/>
            <person name="Ebersberger I."/>
            <person name="Bode H.B."/>
        </authorList>
    </citation>
    <scope>NUCLEOTIDE SEQUENCE [LARGE SCALE GENOMIC DNA]</scope>
    <source>
        <strain evidence="2 3">DSM 22392</strain>
    </source>
</reference>
<dbReference type="AlphaFoldDB" id="A0A1Y2SHU6"/>
<dbReference type="Proteomes" id="UP000194350">
    <property type="component" value="Unassembled WGS sequence"/>
</dbReference>